<evidence type="ECO:0000256" key="1">
    <source>
        <dbReference type="SAM" id="MobiDB-lite"/>
    </source>
</evidence>
<proteinExistence type="predicted"/>
<dbReference type="EMBL" id="OV121136">
    <property type="protein sequence ID" value="CAH0557650.1"/>
    <property type="molecule type" value="Genomic_DNA"/>
</dbReference>
<evidence type="ECO:0000256" key="2">
    <source>
        <dbReference type="SAM" id="SignalP"/>
    </source>
</evidence>
<protein>
    <submittedName>
        <fullName evidence="3">Uncharacterized protein</fullName>
    </submittedName>
</protein>
<keyword evidence="4" id="KW-1185">Reference proteome</keyword>
<evidence type="ECO:0000313" key="3">
    <source>
        <dbReference type="EMBL" id="CAH0557650.1"/>
    </source>
</evidence>
<feature type="chain" id="PRO_5040212808" evidence="2">
    <location>
        <begin position="18"/>
        <end position="393"/>
    </location>
</feature>
<reference evidence="3" key="1">
    <citation type="submission" date="2021-12" db="EMBL/GenBank/DDBJ databases">
        <authorList>
            <person name="King R."/>
        </authorList>
    </citation>
    <scope>NUCLEOTIDE SEQUENCE</scope>
</reference>
<feature type="signal peptide" evidence="2">
    <location>
        <begin position="1"/>
        <end position="17"/>
    </location>
</feature>
<dbReference type="Proteomes" id="UP001154078">
    <property type="component" value="Chromosome 5"/>
</dbReference>
<dbReference type="AlphaFoldDB" id="A0A9P0FKN0"/>
<keyword evidence="2" id="KW-0732">Signal</keyword>
<organism evidence="3 4">
    <name type="scientific">Brassicogethes aeneus</name>
    <name type="common">Rape pollen beetle</name>
    <name type="synonym">Meligethes aeneus</name>
    <dbReference type="NCBI Taxonomy" id="1431903"/>
    <lineage>
        <taxon>Eukaryota</taxon>
        <taxon>Metazoa</taxon>
        <taxon>Ecdysozoa</taxon>
        <taxon>Arthropoda</taxon>
        <taxon>Hexapoda</taxon>
        <taxon>Insecta</taxon>
        <taxon>Pterygota</taxon>
        <taxon>Neoptera</taxon>
        <taxon>Endopterygota</taxon>
        <taxon>Coleoptera</taxon>
        <taxon>Polyphaga</taxon>
        <taxon>Cucujiformia</taxon>
        <taxon>Nitidulidae</taxon>
        <taxon>Meligethinae</taxon>
        <taxon>Brassicogethes</taxon>
    </lineage>
</organism>
<feature type="region of interest" description="Disordered" evidence="1">
    <location>
        <begin position="165"/>
        <end position="210"/>
    </location>
</feature>
<gene>
    <name evidence="3" type="ORF">MELIAE_LOCUS8320</name>
</gene>
<accession>A0A9P0FKN0</accession>
<name>A0A9P0FKN0_BRAAE</name>
<evidence type="ECO:0000313" key="4">
    <source>
        <dbReference type="Proteomes" id="UP001154078"/>
    </source>
</evidence>
<sequence length="393" mass="44991">MITTLISLLFLLAVIMPFNKYKNYIYVIGEFVKETLETGQKAIDIVPIKWTDAIPGNSEECETLYPPPPYDDGVFKKLINLIKNNEDADLEYSMYRIKIRAFARNYKEAKMKLGVVMKQSSAFSTGSEMDTDQKAKAASEILRTIKVPNKKITFYNELQPFSDKDIKTSGSSNDYSDENLKTKQKKTKSFARKKGHDKENQIDSSDDQSENFFKSLKKKRKHEISFDERGKDILKPSTLAKPSEKDLVRQQVLTNLQPLQIPKAKIHNAFQRGPAEQPRNKLFIENLITKYSKLMDDKGGENISKKDYLALMFQGVNNIVEYHVSDVKQDCNDIVELVNKKGLSAKIANNIILNPHMLAKKYDLNLPIQTVPEFTAFCELLLTKKEFSEDFVS</sequence>
<feature type="compositionally biased region" description="Basic residues" evidence="1">
    <location>
        <begin position="182"/>
        <end position="195"/>
    </location>
</feature>